<reference evidence="1 2" key="1">
    <citation type="submission" date="2019-01" db="EMBL/GenBank/DDBJ databases">
        <authorList>
            <person name="B I."/>
            <person name="Ch S."/>
            <person name="Ch V.R."/>
        </authorList>
    </citation>
    <scope>NUCLEOTIDE SEQUENCE [LARGE SCALE GENOMIC DNA]</scope>
    <source>
        <strain evidence="1 2">JC507</strain>
    </source>
</reference>
<proteinExistence type="predicted"/>
<protein>
    <recommendedName>
        <fullName evidence="3">Cysteine-rich KTR</fullName>
    </recommendedName>
</protein>
<evidence type="ECO:0000313" key="1">
    <source>
        <dbReference type="EMBL" id="THV61982.1"/>
    </source>
</evidence>
<accession>A0ABY2R8Q2</accession>
<evidence type="ECO:0000313" key="2">
    <source>
        <dbReference type="Proteomes" id="UP000306038"/>
    </source>
</evidence>
<evidence type="ECO:0008006" key="3">
    <source>
        <dbReference type="Google" id="ProtNLM"/>
    </source>
</evidence>
<dbReference type="EMBL" id="SDLV01000013">
    <property type="protein sequence ID" value="THV61982.1"/>
    <property type="molecule type" value="Genomic_DNA"/>
</dbReference>
<gene>
    <name evidence="1" type="ORF">EK417_07190</name>
</gene>
<organism evidence="1 2">
    <name type="scientific">Chryseobacterium candidae</name>
    <dbReference type="NCBI Taxonomy" id="1978493"/>
    <lineage>
        <taxon>Bacteria</taxon>
        <taxon>Pseudomonadati</taxon>
        <taxon>Bacteroidota</taxon>
        <taxon>Flavobacteriia</taxon>
        <taxon>Flavobacteriales</taxon>
        <taxon>Weeksellaceae</taxon>
        <taxon>Chryseobacterium group</taxon>
        <taxon>Chryseobacterium</taxon>
    </lineage>
</organism>
<name>A0ABY2R8Q2_9FLAO</name>
<keyword evidence="2" id="KW-1185">Reference proteome</keyword>
<comment type="caution">
    <text evidence="1">The sequence shown here is derived from an EMBL/GenBank/DDBJ whole genome shotgun (WGS) entry which is preliminary data.</text>
</comment>
<dbReference type="RefSeq" id="WP_136521749.1">
    <property type="nucleotide sequence ID" value="NZ_SDLV01000013.1"/>
</dbReference>
<dbReference type="Proteomes" id="UP000306038">
    <property type="component" value="Unassembled WGS sequence"/>
</dbReference>
<sequence length="78" mass="9313">MENYVLCKCCNTESIVIENKLFFPEEKKADNIICPLCKTKITTLYTDGWFFVQTKEDYIFEQTIEEQKKTIKYVEELV</sequence>